<dbReference type="EMBL" id="BPPX01000056">
    <property type="protein sequence ID" value="GJC90557.1"/>
    <property type="molecule type" value="Genomic_DNA"/>
</dbReference>
<dbReference type="Proteomes" id="UP001055172">
    <property type="component" value="Unassembled WGS sequence"/>
</dbReference>
<dbReference type="PROSITE" id="PS51718">
    <property type="entry name" value="G_DYNAMIN_2"/>
    <property type="match status" value="1"/>
</dbReference>
<dbReference type="InterPro" id="IPR022812">
    <property type="entry name" value="Dynamin"/>
</dbReference>
<dbReference type="PANTHER" id="PTHR11566:SF215">
    <property type="entry name" value="DYNAMIN GTPASE"/>
    <property type="match status" value="1"/>
</dbReference>
<dbReference type="GO" id="GO:0000266">
    <property type="term" value="P:mitochondrial fission"/>
    <property type="evidence" value="ECO:0007669"/>
    <property type="project" value="TreeGrafter"/>
</dbReference>
<dbReference type="GO" id="GO:0016559">
    <property type="term" value="P:peroxisome fission"/>
    <property type="evidence" value="ECO:0007669"/>
    <property type="project" value="TreeGrafter"/>
</dbReference>
<reference evidence="2 3" key="1">
    <citation type="submission" date="2021-07" db="EMBL/GenBank/DDBJ databases">
        <title>Genome data of Colletotrichum spaethianum.</title>
        <authorList>
            <person name="Utami Y.D."/>
            <person name="Hiruma K."/>
        </authorList>
    </citation>
    <scope>NUCLEOTIDE SEQUENCE [LARGE SCALE GENOMIC DNA]</scope>
    <source>
        <strain evidence="2 3">MAFF 242679</strain>
    </source>
</reference>
<dbReference type="PANTHER" id="PTHR11566">
    <property type="entry name" value="DYNAMIN"/>
    <property type="match status" value="1"/>
</dbReference>
<dbReference type="AlphaFoldDB" id="A0AA37H277"/>
<dbReference type="GO" id="GO:0005739">
    <property type="term" value="C:mitochondrion"/>
    <property type="evidence" value="ECO:0007669"/>
    <property type="project" value="TreeGrafter"/>
</dbReference>
<dbReference type="GO" id="GO:0006897">
    <property type="term" value="P:endocytosis"/>
    <property type="evidence" value="ECO:0007669"/>
    <property type="project" value="TreeGrafter"/>
</dbReference>
<dbReference type="SUPFAM" id="SSF52540">
    <property type="entry name" value="P-loop containing nucleoside triphosphate hydrolases"/>
    <property type="match status" value="1"/>
</dbReference>
<dbReference type="GO" id="GO:0005525">
    <property type="term" value="F:GTP binding"/>
    <property type="evidence" value="ECO:0007669"/>
    <property type="project" value="InterPro"/>
</dbReference>
<organism evidence="2 3">
    <name type="scientific">Colletotrichum liriopes</name>
    <dbReference type="NCBI Taxonomy" id="708192"/>
    <lineage>
        <taxon>Eukaryota</taxon>
        <taxon>Fungi</taxon>
        <taxon>Dikarya</taxon>
        <taxon>Ascomycota</taxon>
        <taxon>Pezizomycotina</taxon>
        <taxon>Sordariomycetes</taxon>
        <taxon>Hypocreomycetidae</taxon>
        <taxon>Glomerellales</taxon>
        <taxon>Glomerellaceae</taxon>
        <taxon>Colletotrichum</taxon>
        <taxon>Colletotrichum spaethianum species complex</taxon>
    </lineage>
</organism>
<dbReference type="Pfam" id="PF01031">
    <property type="entry name" value="Dynamin_M"/>
    <property type="match status" value="1"/>
</dbReference>
<gene>
    <name evidence="2" type="ORF">ColLi_13395</name>
</gene>
<name>A0AA37H277_9PEZI</name>
<evidence type="ECO:0000313" key="2">
    <source>
        <dbReference type="EMBL" id="GJC90557.1"/>
    </source>
</evidence>
<evidence type="ECO:0000259" key="1">
    <source>
        <dbReference type="PROSITE" id="PS51718"/>
    </source>
</evidence>
<dbReference type="Pfam" id="PF00350">
    <property type="entry name" value="Dynamin_N"/>
    <property type="match status" value="1"/>
</dbReference>
<proteinExistence type="predicted"/>
<comment type="caution">
    <text evidence="2">The sequence shown here is derived from an EMBL/GenBank/DDBJ whole genome shotgun (WGS) entry which is preliminary data.</text>
</comment>
<dbReference type="Gene3D" id="3.40.50.300">
    <property type="entry name" value="P-loop containing nucleotide triphosphate hydrolases"/>
    <property type="match status" value="1"/>
</dbReference>
<dbReference type="InterPro" id="IPR030381">
    <property type="entry name" value="G_DYNAMIN_dom"/>
</dbReference>
<dbReference type="GO" id="GO:0003924">
    <property type="term" value="F:GTPase activity"/>
    <property type="evidence" value="ECO:0007669"/>
    <property type="project" value="TreeGrafter"/>
</dbReference>
<dbReference type="PRINTS" id="PR00195">
    <property type="entry name" value="DYNAMIN"/>
</dbReference>
<protein>
    <submittedName>
        <fullName evidence="2">Interferon-induced GTP-binding protein Mx1</fullName>
    </submittedName>
</protein>
<dbReference type="InterPro" id="IPR027417">
    <property type="entry name" value="P-loop_NTPase"/>
</dbReference>
<dbReference type="GO" id="GO:0016020">
    <property type="term" value="C:membrane"/>
    <property type="evidence" value="ECO:0007669"/>
    <property type="project" value="TreeGrafter"/>
</dbReference>
<dbReference type="InterPro" id="IPR045063">
    <property type="entry name" value="Dynamin_N"/>
</dbReference>
<accession>A0AA37H277</accession>
<dbReference type="GO" id="GO:0008017">
    <property type="term" value="F:microtubule binding"/>
    <property type="evidence" value="ECO:0007669"/>
    <property type="project" value="TreeGrafter"/>
</dbReference>
<dbReference type="GO" id="GO:0005874">
    <property type="term" value="C:microtubule"/>
    <property type="evidence" value="ECO:0007669"/>
    <property type="project" value="TreeGrafter"/>
</dbReference>
<evidence type="ECO:0000313" key="3">
    <source>
        <dbReference type="Proteomes" id="UP001055172"/>
    </source>
</evidence>
<dbReference type="GO" id="GO:0048312">
    <property type="term" value="P:intracellular distribution of mitochondria"/>
    <property type="evidence" value="ECO:0007669"/>
    <property type="project" value="TreeGrafter"/>
</dbReference>
<sequence length="723" mass="81714">MVKRYMKDSRTIILAVLPSNVDVATQEILTHAEEADPAGDRTLGILTKADLLKERTARLAVVSLVEGNRKTLKLGYYVVTNCGGDGHGEEDDALAALREREVIFLEHPWNNLPEDRFGIYTLRERLEDLLGEITDRAFPELLRETHQKLANAEKKLKELGTPRQTAREQQQYLAGIASKFQILVRAALNTDCSAHPAFDKNDLRLVTAAVNITDQFRTDFDNFGRTYLFESETKVEAPGIPELDRIIVVYWDIKSPKEGIMEWIGAVHQRSCGLDLGSLDHGVLLSVFRVILEALKIVCADTQVLQDVSSTILGDLCAKYLGGIDQATLLVNVERQLKPYTLNHYFNHNHQRSHSARITETLRPKAGLQMPREGYSNLLAIYLNDIADAVTNKSNTAHDTETIHDTLEAYYKVACKHFVDNVFSQAVDCKLLSGPENPLRLFSEQWVLCCTDRAAIQLELMDCNVPFPTVEHSQNAEWKLSTNASSPNKTASTNSKEITEVKRESLGNDVVRNQPSDKNFFLKRMVDQHPRVDVLIQIGEAKLHAGAKETEVDYAIWEVNQDLNIYRQDGPVVKTLQSVSSVEYSCKGRPVYKVKHNFSHTTCGFIGSRGDCSELHIHKVAVSRTSFTPQRDVNKIDFLYHVKWTKRVKRLAKEIGINLRTIYNGRKKKATAEDVGNWRSGHVEMKLSVHIVYTFFAMFSIKTNKGGATLKQLYQLRSYLELD</sequence>
<feature type="domain" description="Dynamin-type G" evidence="1">
    <location>
        <begin position="1"/>
        <end position="139"/>
    </location>
</feature>
<keyword evidence="3" id="KW-1185">Reference proteome</keyword>
<dbReference type="InterPro" id="IPR000375">
    <property type="entry name" value="Dynamin_stalk"/>
</dbReference>